<dbReference type="Proteomes" id="UP000694557">
    <property type="component" value="Unassembled WGS sequence"/>
</dbReference>
<evidence type="ECO:0000313" key="2">
    <source>
        <dbReference type="Proteomes" id="UP000694557"/>
    </source>
</evidence>
<sequence>ASVCVCESANSQSQQNVHTISLTRAKTEILRVKYILIEKMPTDVVDLGVIDILIEMMPTDVVDLLVMDIIMYCNEGSLVKKKGLNECFLAVFELYMVGNCDRIRRVAAGAHQGSVAPYDVRTGKCQSVSFGYQTRHISVEMQPKSKVSSHQNVEITYYMSTKLVKLGSEHSVSMLYSFTAILRTKRNTRIV</sequence>
<name>A0A8C7F1Y4_ONCKI</name>
<reference evidence="1" key="1">
    <citation type="submission" date="2025-08" db="UniProtKB">
        <authorList>
            <consortium name="Ensembl"/>
        </authorList>
    </citation>
    <scope>IDENTIFICATION</scope>
</reference>
<organism evidence="1 2">
    <name type="scientific">Oncorhynchus kisutch</name>
    <name type="common">Coho salmon</name>
    <name type="synonym">Salmo kisutch</name>
    <dbReference type="NCBI Taxonomy" id="8019"/>
    <lineage>
        <taxon>Eukaryota</taxon>
        <taxon>Metazoa</taxon>
        <taxon>Chordata</taxon>
        <taxon>Craniata</taxon>
        <taxon>Vertebrata</taxon>
        <taxon>Euteleostomi</taxon>
        <taxon>Actinopterygii</taxon>
        <taxon>Neopterygii</taxon>
        <taxon>Teleostei</taxon>
        <taxon>Protacanthopterygii</taxon>
        <taxon>Salmoniformes</taxon>
        <taxon>Salmonidae</taxon>
        <taxon>Salmoninae</taxon>
        <taxon>Oncorhynchus</taxon>
    </lineage>
</organism>
<dbReference type="AlphaFoldDB" id="A0A8C7F1Y4"/>
<keyword evidence="2" id="KW-1185">Reference proteome</keyword>
<accession>A0A8C7F1Y4</accession>
<dbReference type="Ensembl" id="ENSOKIT00005008250.1">
    <property type="protein sequence ID" value="ENSOKIP00005007752.1"/>
    <property type="gene ID" value="ENSOKIG00005003490.1"/>
</dbReference>
<reference evidence="1" key="2">
    <citation type="submission" date="2025-09" db="UniProtKB">
        <authorList>
            <consortium name="Ensembl"/>
        </authorList>
    </citation>
    <scope>IDENTIFICATION</scope>
</reference>
<evidence type="ECO:0000313" key="1">
    <source>
        <dbReference type="Ensembl" id="ENSOKIP00005007752.1"/>
    </source>
</evidence>
<protein>
    <submittedName>
        <fullName evidence="1">Uncharacterized protein</fullName>
    </submittedName>
</protein>
<proteinExistence type="predicted"/>